<dbReference type="SUPFAM" id="SSF55008">
    <property type="entry name" value="HMA, heavy metal-associated domain"/>
    <property type="match status" value="1"/>
</dbReference>
<feature type="domain" description="HMA" evidence="16">
    <location>
        <begin position="28"/>
        <end position="94"/>
    </location>
</feature>
<dbReference type="PANTHER" id="PTHR43520">
    <property type="entry name" value="ATP7, ISOFORM B"/>
    <property type="match status" value="1"/>
</dbReference>
<keyword evidence="3" id="KW-0813">Transport</keyword>
<feature type="transmembrane region" description="Helical" evidence="15">
    <location>
        <begin position="213"/>
        <end position="231"/>
    </location>
</feature>
<comment type="caution">
    <text evidence="17">The sequence shown here is derived from an EMBL/GenBank/DDBJ whole genome shotgun (WGS) entry which is preliminary data.</text>
</comment>
<evidence type="ECO:0000259" key="16">
    <source>
        <dbReference type="PROSITE" id="PS50846"/>
    </source>
</evidence>
<keyword evidence="5" id="KW-0597">Phosphoprotein</keyword>
<evidence type="ECO:0000256" key="10">
    <source>
        <dbReference type="ARBA" id="ARBA00022842"/>
    </source>
</evidence>
<evidence type="ECO:0000256" key="9">
    <source>
        <dbReference type="ARBA" id="ARBA00022840"/>
    </source>
</evidence>
<dbReference type="NCBIfam" id="TIGR01494">
    <property type="entry name" value="ATPase_P-type"/>
    <property type="match status" value="1"/>
</dbReference>
<evidence type="ECO:0000256" key="4">
    <source>
        <dbReference type="ARBA" id="ARBA00022475"/>
    </source>
</evidence>
<evidence type="ECO:0000256" key="12">
    <source>
        <dbReference type="ARBA" id="ARBA00022989"/>
    </source>
</evidence>
<dbReference type="SUPFAM" id="SSF81665">
    <property type="entry name" value="Calcium ATPase, transmembrane domain M"/>
    <property type="match status" value="1"/>
</dbReference>
<dbReference type="InterPro" id="IPR001757">
    <property type="entry name" value="P_typ_ATPase"/>
</dbReference>
<dbReference type="Pfam" id="PF00122">
    <property type="entry name" value="E1-E2_ATPase"/>
    <property type="match status" value="1"/>
</dbReference>
<dbReference type="InterPro" id="IPR018303">
    <property type="entry name" value="ATPase_P-typ_P_site"/>
</dbReference>
<dbReference type="Pfam" id="PF00702">
    <property type="entry name" value="Hydrolase"/>
    <property type="match status" value="1"/>
</dbReference>
<keyword evidence="6 15" id="KW-0812">Transmembrane</keyword>
<dbReference type="CDD" id="cd00371">
    <property type="entry name" value="HMA"/>
    <property type="match status" value="1"/>
</dbReference>
<keyword evidence="13" id="KW-0406">Ion transport</keyword>
<feature type="transmembrane region" description="Helical" evidence="15">
    <location>
        <begin position="113"/>
        <end position="136"/>
    </location>
</feature>
<keyword evidence="18" id="KW-1185">Reference proteome</keyword>
<evidence type="ECO:0000313" key="17">
    <source>
        <dbReference type="EMBL" id="MBG9390184.1"/>
    </source>
</evidence>
<dbReference type="GO" id="GO:0055070">
    <property type="term" value="P:copper ion homeostasis"/>
    <property type="evidence" value="ECO:0007669"/>
    <property type="project" value="TreeGrafter"/>
</dbReference>
<dbReference type="Gene3D" id="3.40.1110.10">
    <property type="entry name" value="Calcium-transporting ATPase, cytoplasmic domain N"/>
    <property type="match status" value="1"/>
</dbReference>
<dbReference type="InterPro" id="IPR023299">
    <property type="entry name" value="ATPase_P-typ_cyto_dom_N"/>
</dbReference>
<dbReference type="GO" id="GO:0005886">
    <property type="term" value="C:plasma membrane"/>
    <property type="evidence" value="ECO:0007669"/>
    <property type="project" value="UniProtKB-SubCell"/>
</dbReference>
<dbReference type="EMBL" id="JADWYS010000001">
    <property type="protein sequence ID" value="MBG9390184.1"/>
    <property type="molecule type" value="Genomic_DNA"/>
</dbReference>
<feature type="transmembrane region" description="Helical" evidence="15">
    <location>
        <begin position="181"/>
        <end position="201"/>
    </location>
</feature>
<feature type="transmembrane region" description="Helical" evidence="15">
    <location>
        <begin position="393"/>
        <end position="424"/>
    </location>
</feature>
<dbReference type="InterPro" id="IPR006121">
    <property type="entry name" value="HMA_dom"/>
</dbReference>
<dbReference type="InterPro" id="IPR036163">
    <property type="entry name" value="HMA_dom_sf"/>
</dbReference>
<evidence type="ECO:0000256" key="15">
    <source>
        <dbReference type="RuleBase" id="RU362081"/>
    </source>
</evidence>
<dbReference type="NCBIfam" id="TIGR01511">
    <property type="entry name" value="ATPase-IB1_Cu"/>
    <property type="match status" value="1"/>
</dbReference>
<keyword evidence="9 15" id="KW-0067">ATP-binding</keyword>
<dbReference type="InterPro" id="IPR023298">
    <property type="entry name" value="ATPase_P-typ_TM_dom_sf"/>
</dbReference>
<dbReference type="Gene3D" id="2.70.150.10">
    <property type="entry name" value="Calcium-transporting ATPase, cytoplasmic transduction domain A"/>
    <property type="match status" value="1"/>
</dbReference>
<dbReference type="PANTHER" id="PTHR43520:SF5">
    <property type="entry name" value="CATION-TRANSPORTING P-TYPE ATPASE-RELATED"/>
    <property type="match status" value="1"/>
</dbReference>
<dbReference type="Proteomes" id="UP000651050">
    <property type="component" value="Unassembled WGS sequence"/>
</dbReference>
<keyword evidence="4 15" id="KW-1003">Cell membrane</keyword>
<dbReference type="PROSITE" id="PS01229">
    <property type="entry name" value="COF_2"/>
    <property type="match status" value="1"/>
</dbReference>
<protein>
    <submittedName>
        <fullName evidence="17">Cadmium-translocating P-type ATPase</fullName>
    </submittedName>
</protein>
<dbReference type="SUPFAM" id="SSF56784">
    <property type="entry name" value="HAD-like"/>
    <property type="match status" value="1"/>
</dbReference>
<keyword evidence="7 15" id="KW-0479">Metal-binding</keyword>
<evidence type="ECO:0000313" key="18">
    <source>
        <dbReference type="Proteomes" id="UP000651050"/>
    </source>
</evidence>
<evidence type="ECO:0000256" key="2">
    <source>
        <dbReference type="ARBA" id="ARBA00006024"/>
    </source>
</evidence>
<dbReference type="InterPro" id="IPR027256">
    <property type="entry name" value="P-typ_ATPase_IB"/>
</dbReference>
<evidence type="ECO:0000256" key="8">
    <source>
        <dbReference type="ARBA" id="ARBA00022741"/>
    </source>
</evidence>
<dbReference type="Gene3D" id="3.40.50.1000">
    <property type="entry name" value="HAD superfamily/HAD-like"/>
    <property type="match status" value="1"/>
</dbReference>
<evidence type="ECO:0000256" key="3">
    <source>
        <dbReference type="ARBA" id="ARBA00022448"/>
    </source>
</evidence>
<evidence type="ECO:0000256" key="13">
    <source>
        <dbReference type="ARBA" id="ARBA00023065"/>
    </source>
</evidence>
<evidence type="ECO:0000256" key="7">
    <source>
        <dbReference type="ARBA" id="ARBA00022723"/>
    </source>
</evidence>
<dbReference type="PROSITE" id="PS00154">
    <property type="entry name" value="ATPASE_E1_E2"/>
    <property type="match status" value="1"/>
</dbReference>
<dbReference type="RefSeq" id="WP_196987938.1">
    <property type="nucleotide sequence ID" value="NZ_JADWYS010000001.1"/>
</dbReference>
<comment type="subcellular location">
    <subcellularLocation>
        <location evidence="1">Cell membrane</location>
        <topology evidence="1">Multi-pass membrane protein</topology>
    </subcellularLocation>
</comment>
<dbReference type="InterPro" id="IPR059000">
    <property type="entry name" value="ATPase_P-type_domA"/>
</dbReference>
<name>A0A931MIT6_9BURK</name>
<keyword evidence="14 15" id="KW-0472">Membrane</keyword>
<evidence type="ECO:0000256" key="1">
    <source>
        <dbReference type="ARBA" id="ARBA00004651"/>
    </source>
</evidence>
<dbReference type="CDD" id="cd02079">
    <property type="entry name" value="P-type_ATPase_HM"/>
    <property type="match status" value="1"/>
</dbReference>
<evidence type="ECO:0000256" key="11">
    <source>
        <dbReference type="ARBA" id="ARBA00022967"/>
    </source>
</evidence>
<dbReference type="NCBIfam" id="TIGR01512">
    <property type="entry name" value="ATPase-IB2_Cd"/>
    <property type="match status" value="1"/>
</dbReference>
<keyword evidence="11" id="KW-1278">Translocase</keyword>
<dbReference type="InterPro" id="IPR008250">
    <property type="entry name" value="ATPase_P-typ_transduc_dom_A_sf"/>
</dbReference>
<evidence type="ECO:0000256" key="14">
    <source>
        <dbReference type="ARBA" id="ARBA00023136"/>
    </source>
</evidence>
<dbReference type="Pfam" id="PF00403">
    <property type="entry name" value="HMA"/>
    <property type="match status" value="1"/>
</dbReference>
<keyword evidence="8 15" id="KW-0547">Nucleotide-binding</keyword>
<feature type="transmembrane region" description="Helical" evidence="15">
    <location>
        <begin position="148"/>
        <end position="169"/>
    </location>
</feature>
<evidence type="ECO:0000256" key="5">
    <source>
        <dbReference type="ARBA" id="ARBA00022553"/>
    </source>
</evidence>
<dbReference type="PRINTS" id="PR00943">
    <property type="entry name" value="CUATPASE"/>
</dbReference>
<dbReference type="NCBIfam" id="TIGR01525">
    <property type="entry name" value="ATPase-IB_hvy"/>
    <property type="match status" value="1"/>
</dbReference>
<dbReference type="AlphaFoldDB" id="A0A931MIT6"/>
<feature type="transmembrane region" description="Helical" evidence="15">
    <location>
        <begin position="366"/>
        <end position="387"/>
    </location>
</feature>
<dbReference type="SUPFAM" id="SSF81653">
    <property type="entry name" value="Calcium ATPase, transduction domain A"/>
    <property type="match status" value="1"/>
</dbReference>
<evidence type="ECO:0000256" key="6">
    <source>
        <dbReference type="ARBA" id="ARBA00022692"/>
    </source>
</evidence>
<comment type="similarity">
    <text evidence="2 15">Belongs to the cation transport ATPase (P-type) (TC 3.A.3) family. Type IB subfamily.</text>
</comment>
<dbReference type="GO" id="GO:0043682">
    <property type="term" value="F:P-type divalent copper transporter activity"/>
    <property type="evidence" value="ECO:0007669"/>
    <property type="project" value="TreeGrafter"/>
</dbReference>
<organism evidence="17 18">
    <name type="scientific">Caenimonas aquaedulcis</name>
    <dbReference type="NCBI Taxonomy" id="2793270"/>
    <lineage>
        <taxon>Bacteria</taxon>
        <taxon>Pseudomonadati</taxon>
        <taxon>Pseudomonadota</taxon>
        <taxon>Betaproteobacteria</taxon>
        <taxon>Burkholderiales</taxon>
        <taxon>Comamonadaceae</taxon>
        <taxon>Caenimonas</taxon>
    </lineage>
</organism>
<dbReference type="InterPro" id="IPR023214">
    <property type="entry name" value="HAD_sf"/>
</dbReference>
<dbReference type="PROSITE" id="PS50846">
    <property type="entry name" value="HMA_2"/>
    <property type="match status" value="1"/>
</dbReference>
<keyword evidence="12 15" id="KW-1133">Transmembrane helix</keyword>
<reference evidence="17" key="1">
    <citation type="submission" date="2020-11" db="EMBL/GenBank/DDBJ databases">
        <title>Bacterial whole genome sequence for Caenimonas sp. DR4.4.</title>
        <authorList>
            <person name="Le V."/>
            <person name="Ko S.-R."/>
            <person name="Ahn C.-Y."/>
            <person name="Oh H.-M."/>
        </authorList>
    </citation>
    <scope>NUCLEOTIDE SEQUENCE</scope>
    <source>
        <strain evidence="17">DR4.4</strain>
    </source>
</reference>
<keyword evidence="10" id="KW-0460">Magnesium</keyword>
<gene>
    <name evidence="17" type="primary">cadA</name>
    <name evidence="17" type="ORF">I5803_19295</name>
</gene>
<sequence length="744" mass="78143">MQSNWIALDDAREWEVFSRPLAGREGWRESWLAIEGMHCAGCTLAVEDALGRLPGVEGVRVNGAARTARIAWSPACVLPSRWMQALDAAGYGAVPAPDLLLAAPRGQAQRVLLWRWLVAGFCMMQVMMYAVPAYVAQPGDITPDIAGLLAWASWVLTLPVVLFSCRPFFSAAWRDMRSGRVGMDVPVALGVAVAFGASTMATFDPAGPWGREVWFDSVTMFVFFLLSGRLLEQRLRDRTAGALEALMRRMPQSVERRMADGSFERVAARRLAIGDVVRVLPGEAFPADGVVAEGESQVDEALLTGESQPLARRPGDEVIAGSHNLRTPLVVHVERLGAQTRYAEIVALMERASLEKPRAAQLADRIAGPFLLGVVVAAFAAAAWWWPVDPARALAVAIAVLIVTCPCALSLATPAATLAAAGALARRGVLVRRLGALEACASIDTVIFDKTGTLTQAGMALSATRCRDGIDAARALALAAALARHSLHPVSRAIVDAAGDDGARAENVEEVAGQGVQGTVVDGASRHLLKLGSAAFCGVPQPQAADGPQVHLADDAGWLASFGFEEALQPGAAAAVDALRAGGVRVELLSGDRPQAAAQLGRRIGIADARGGCLPQDKLAHLRAAQARGHRVAMVGDGFNDAPVLASADVSIAMGHAVPLAQAKCDFIVQGSRLAAVPALLRHARRVRAVVRQNLAWAAAYNIVCVPLAALGAMPPWLAGLGMAASSLLVVANSARLASFEAGA</sequence>
<proteinExistence type="inferred from homology"/>
<accession>A0A931MIT6</accession>
<feature type="transmembrane region" description="Helical" evidence="15">
    <location>
        <begin position="695"/>
        <end position="711"/>
    </location>
</feature>
<dbReference type="GO" id="GO:0005524">
    <property type="term" value="F:ATP binding"/>
    <property type="evidence" value="ECO:0007669"/>
    <property type="project" value="UniProtKB-UniRule"/>
</dbReference>
<dbReference type="GO" id="GO:0005507">
    <property type="term" value="F:copper ion binding"/>
    <property type="evidence" value="ECO:0007669"/>
    <property type="project" value="TreeGrafter"/>
</dbReference>
<dbReference type="InterPro" id="IPR036412">
    <property type="entry name" value="HAD-like_sf"/>
</dbReference>
<dbReference type="Gene3D" id="3.30.70.100">
    <property type="match status" value="1"/>
</dbReference>
<dbReference type="GO" id="GO:0016887">
    <property type="term" value="F:ATP hydrolysis activity"/>
    <property type="evidence" value="ECO:0007669"/>
    <property type="project" value="InterPro"/>
</dbReference>
<dbReference type="PRINTS" id="PR00119">
    <property type="entry name" value="CATATPASE"/>
</dbReference>